<dbReference type="PANTHER" id="PTHR48083">
    <property type="entry name" value="MEDIUM-CHAIN SPECIFIC ACYL-COA DEHYDROGENASE, MITOCHONDRIAL-RELATED"/>
    <property type="match status" value="1"/>
</dbReference>
<protein>
    <recommendedName>
        <fullName evidence="12">Acyl-CoA dehydrogenase</fullName>
    </recommendedName>
</protein>
<evidence type="ECO:0000313" key="11">
    <source>
        <dbReference type="Proteomes" id="UP000078290"/>
    </source>
</evidence>
<dbReference type="AlphaFoldDB" id="A0A1B7KR46"/>
<dbReference type="InterPro" id="IPR006091">
    <property type="entry name" value="Acyl-CoA_Oxase/DH_mid-dom"/>
</dbReference>
<proteinExistence type="inferred from homology"/>
<keyword evidence="4 6" id="KW-0274">FAD</keyword>
<dbReference type="Pfam" id="PF02770">
    <property type="entry name" value="Acyl-CoA_dh_M"/>
    <property type="match status" value="1"/>
</dbReference>
<dbReference type="Gene3D" id="1.20.140.10">
    <property type="entry name" value="Butyryl-CoA Dehydrogenase, subunit A, domain 3"/>
    <property type="match status" value="1"/>
</dbReference>
<evidence type="ECO:0000256" key="3">
    <source>
        <dbReference type="ARBA" id="ARBA00022630"/>
    </source>
</evidence>
<dbReference type="InterPro" id="IPR009100">
    <property type="entry name" value="AcylCoA_DH/oxidase_NM_dom_sf"/>
</dbReference>
<dbReference type="Pfam" id="PF02771">
    <property type="entry name" value="Acyl-CoA_dh_N"/>
    <property type="match status" value="1"/>
</dbReference>
<evidence type="ECO:0000256" key="2">
    <source>
        <dbReference type="ARBA" id="ARBA00009347"/>
    </source>
</evidence>
<dbReference type="InterPro" id="IPR013786">
    <property type="entry name" value="AcylCoA_DH/ox_N"/>
</dbReference>
<feature type="domain" description="Acyl-CoA dehydrogenase/oxidase N-terminal" evidence="9">
    <location>
        <begin position="7"/>
        <end position="115"/>
    </location>
</feature>
<dbReference type="FunFam" id="1.20.140.10:FF:000001">
    <property type="entry name" value="Acyl-CoA dehydrogenase"/>
    <property type="match status" value="1"/>
</dbReference>
<dbReference type="InterPro" id="IPR036250">
    <property type="entry name" value="AcylCo_DH-like_C"/>
</dbReference>
<dbReference type="GO" id="GO:0050660">
    <property type="term" value="F:flavin adenine dinucleotide binding"/>
    <property type="evidence" value="ECO:0007669"/>
    <property type="project" value="InterPro"/>
</dbReference>
<accession>A0A1B7KR46</accession>
<reference evidence="11" key="1">
    <citation type="submission" date="2016-05" db="EMBL/GenBank/DDBJ databases">
        <authorList>
            <person name="Wang W."/>
            <person name="Zhu L."/>
        </authorList>
    </citation>
    <scope>NUCLEOTIDE SEQUENCE [LARGE SCALE GENOMIC DNA]</scope>
    <source>
        <strain evidence="11">W-2</strain>
    </source>
</reference>
<comment type="similarity">
    <text evidence="2 6">Belongs to the acyl-CoA dehydrogenase family.</text>
</comment>
<keyword evidence="5 6" id="KW-0560">Oxidoreductase</keyword>
<feature type="domain" description="Acyl-CoA oxidase/dehydrogenase middle" evidence="8">
    <location>
        <begin position="120"/>
        <end position="213"/>
    </location>
</feature>
<keyword evidence="3 6" id="KW-0285">Flavoprotein</keyword>
<dbReference type="InterPro" id="IPR009075">
    <property type="entry name" value="AcylCo_DH/oxidase_C"/>
</dbReference>
<feature type="domain" description="Acyl-CoA dehydrogenase/oxidase C-terminal" evidence="7">
    <location>
        <begin position="225"/>
        <end position="373"/>
    </location>
</feature>
<dbReference type="Gene3D" id="2.40.110.10">
    <property type="entry name" value="Butyryl-CoA Dehydrogenase, subunit A, domain 2"/>
    <property type="match status" value="1"/>
</dbReference>
<dbReference type="InterPro" id="IPR037069">
    <property type="entry name" value="AcylCoA_DH/ox_N_sf"/>
</dbReference>
<comment type="cofactor">
    <cofactor evidence="1 6">
        <name>FAD</name>
        <dbReference type="ChEBI" id="CHEBI:57692"/>
    </cofactor>
</comment>
<organism evidence="10 11">
    <name type="scientific">Parageobacillus thermoglucosidasius</name>
    <name type="common">Geobacillus thermoglucosidasius</name>
    <dbReference type="NCBI Taxonomy" id="1426"/>
    <lineage>
        <taxon>Bacteria</taxon>
        <taxon>Bacillati</taxon>
        <taxon>Bacillota</taxon>
        <taxon>Bacilli</taxon>
        <taxon>Bacillales</taxon>
        <taxon>Anoxybacillaceae</taxon>
        <taxon>Parageobacillus</taxon>
    </lineage>
</organism>
<sequence>MSFELNQEGEELLHKIRDFFERTNIENELLESNSEKFPWHIRQEAGKLNLIGLDVNKADGGMGVSALTMGYIYHECGKISVNTRELFGAGHGRLIAQYGSPEQKKKYLPPLLKGDLLVGVGLTEPDCGSDLAATETTAERVGSNYILRGIKQWVSRVEESGIFIVFAQTKPGSGVKGLTPFIVEMDNPNIEKFLIEPMGMKGWSYGGFKLHDVVIPVENRLGEEGEGFKIFNEHFTYWRVLMGIICLGAAQKAIEQAIEYAQNRFAFGGPIGRFQSVMHKISDHATLIEAARLLCFKALDLIDKGKPDVKESAMAKWLGTTVAYHAIDDAMQIHGARGYVREYGLEQRLRDVRGLMIADGTTDTLKSLIGRELLGKEIYNHMLGRVREPKSVNV</sequence>
<dbReference type="Proteomes" id="UP000078290">
    <property type="component" value="Unassembled WGS sequence"/>
</dbReference>
<evidence type="ECO:0000313" key="10">
    <source>
        <dbReference type="EMBL" id="OAT72554.1"/>
    </source>
</evidence>
<evidence type="ECO:0000259" key="8">
    <source>
        <dbReference type="Pfam" id="PF02770"/>
    </source>
</evidence>
<dbReference type="GO" id="GO:0033539">
    <property type="term" value="P:fatty acid beta-oxidation using acyl-CoA dehydrogenase"/>
    <property type="evidence" value="ECO:0007669"/>
    <property type="project" value="TreeGrafter"/>
</dbReference>
<dbReference type="Pfam" id="PF00441">
    <property type="entry name" value="Acyl-CoA_dh_1"/>
    <property type="match status" value="1"/>
</dbReference>
<dbReference type="GO" id="GO:0005737">
    <property type="term" value="C:cytoplasm"/>
    <property type="evidence" value="ECO:0007669"/>
    <property type="project" value="TreeGrafter"/>
</dbReference>
<dbReference type="EMBL" id="LXMA01000034">
    <property type="protein sequence ID" value="OAT72554.1"/>
    <property type="molecule type" value="Genomic_DNA"/>
</dbReference>
<gene>
    <name evidence="10" type="ORF">A7K69_10590</name>
</gene>
<dbReference type="GO" id="GO:0003995">
    <property type="term" value="F:acyl-CoA dehydrogenase activity"/>
    <property type="evidence" value="ECO:0007669"/>
    <property type="project" value="TreeGrafter"/>
</dbReference>
<evidence type="ECO:0000259" key="7">
    <source>
        <dbReference type="Pfam" id="PF00441"/>
    </source>
</evidence>
<dbReference type="SUPFAM" id="SSF47203">
    <property type="entry name" value="Acyl-CoA dehydrogenase C-terminal domain-like"/>
    <property type="match status" value="1"/>
</dbReference>
<dbReference type="CDD" id="cd00567">
    <property type="entry name" value="ACAD"/>
    <property type="match status" value="1"/>
</dbReference>
<evidence type="ECO:0008006" key="12">
    <source>
        <dbReference type="Google" id="ProtNLM"/>
    </source>
</evidence>
<dbReference type="InterPro" id="IPR050741">
    <property type="entry name" value="Acyl-CoA_dehydrogenase"/>
</dbReference>
<evidence type="ECO:0000256" key="6">
    <source>
        <dbReference type="RuleBase" id="RU362125"/>
    </source>
</evidence>
<dbReference type="RefSeq" id="WP_064552337.1">
    <property type="nucleotide sequence ID" value="NZ_LXMA01000034.1"/>
</dbReference>
<comment type="caution">
    <text evidence="10">The sequence shown here is derived from an EMBL/GenBank/DDBJ whole genome shotgun (WGS) entry which is preliminary data.</text>
</comment>
<name>A0A1B7KR46_PARTM</name>
<evidence type="ECO:0000256" key="1">
    <source>
        <dbReference type="ARBA" id="ARBA00001974"/>
    </source>
</evidence>
<dbReference type="Gene3D" id="1.10.540.10">
    <property type="entry name" value="Acyl-CoA dehydrogenase/oxidase, N-terminal domain"/>
    <property type="match status" value="1"/>
</dbReference>
<evidence type="ECO:0000256" key="4">
    <source>
        <dbReference type="ARBA" id="ARBA00022827"/>
    </source>
</evidence>
<evidence type="ECO:0000256" key="5">
    <source>
        <dbReference type="ARBA" id="ARBA00023002"/>
    </source>
</evidence>
<dbReference type="PANTHER" id="PTHR48083:SF2">
    <property type="entry name" value="MEDIUM-CHAIN SPECIFIC ACYL-COA DEHYDROGENASE, MITOCHONDRIAL"/>
    <property type="match status" value="1"/>
</dbReference>
<dbReference type="OrthoDB" id="2985879at2"/>
<dbReference type="SUPFAM" id="SSF56645">
    <property type="entry name" value="Acyl-CoA dehydrogenase NM domain-like"/>
    <property type="match status" value="1"/>
</dbReference>
<evidence type="ECO:0000259" key="9">
    <source>
        <dbReference type="Pfam" id="PF02771"/>
    </source>
</evidence>
<dbReference type="InterPro" id="IPR046373">
    <property type="entry name" value="Acyl-CoA_Oxase/DH_mid-dom_sf"/>
</dbReference>